<dbReference type="InterPro" id="IPR005131">
    <property type="entry name" value="Ser_deHydtase_bsu"/>
</dbReference>
<protein>
    <submittedName>
        <fullName evidence="2">L-serine dehydratase 1</fullName>
    </submittedName>
</protein>
<dbReference type="RefSeq" id="WP_005499047.1">
    <property type="nucleotide sequence ID" value="NZ_ABIC01000014.1"/>
</dbReference>
<evidence type="ECO:0000313" key="3">
    <source>
        <dbReference type="Proteomes" id="UP000005839"/>
    </source>
</evidence>
<feature type="domain" description="Serine dehydratase beta chain" evidence="1">
    <location>
        <begin position="10"/>
        <end position="79"/>
    </location>
</feature>
<reference evidence="2 3" key="1">
    <citation type="submission" date="2007-10" db="EMBL/GenBank/DDBJ databases">
        <authorList>
            <person name="Yayanos A."/>
            <person name="Ferriera S."/>
            <person name="Johnson J."/>
            <person name="Kravitz S."/>
            <person name="Halpern A."/>
            <person name="Remington K."/>
            <person name="Beeson K."/>
            <person name="Tran B."/>
            <person name="Rogers Y.-H."/>
            <person name="Friedman R."/>
            <person name="Venter J.C."/>
        </authorList>
    </citation>
    <scope>NUCLEOTIDE SEQUENCE [LARGE SCALE GENOMIC DNA]</scope>
    <source>
        <strain evidence="2 3">KT99</strain>
    </source>
</reference>
<keyword evidence="3" id="KW-1185">Reference proteome</keyword>
<proteinExistence type="predicted"/>
<dbReference type="GO" id="GO:0051539">
    <property type="term" value="F:4 iron, 4 sulfur cluster binding"/>
    <property type="evidence" value="ECO:0007669"/>
    <property type="project" value="InterPro"/>
</dbReference>
<evidence type="ECO:0000313" key="2">
    <source>
        <dbReference type="EMBL" id="EDQ00947.1"/>
    </source>
</evidence>
<dbReference type="STRING" id="314608.KT99_06934"/>
<dbReference type="EMBL" id="ABIC01000014">
    <property type="protein sequence ID" value="EDQ00947.1"/>
    <property type="molecule type" value="Genomic_DNA"/>
</dbReference>
<dbReference type="Gene3D" id="3.30.1330.90">
    <property type="entry name" value="D-3-phosphoglycerate dehydrogenase, domain 3"/>
    <property type="match status" value="1"/>
</dbReference>
<dbReference type="GO" id="GO:0006094">
    <property type="term" value="P:gluconeogenesis"/>
    <property type="evidence" value="ECO:0007669"/>
    <property type="project" value="InterPro"/>
</dbReference>
<name>A9D891_9GAMM</name>
<dbReference type="InterPro" id="IPR029009">
    <property type="entry name" value="ASB_dom_sf"/>
</dbReference>
<dbReference type="SUPFAM" id="SSF143548">
    <property type="entry name" value="Serine metabolism enzymes domain"/>
    <property type="match status" value="1"/>
</dbReference>
<comment type="caution">
    <text evidence="2">The sequence shown here is derived from an EMBL/GenBank/DDBJ whole genome shotgun (WGS) entry which is preliminary data.</text>
</comment>
<sequence>MGLTLLISPATISEIEQSCSLLLGTEAHRGDFSQDAVTFHKYALKLHENGMSIHAWVKDNCIFSKTYYSTGGGSIVDEEHLGLTGASPSGVHCRETSQGGLAIKVTSICA</sequence>
<dbReference type="GO" id="GO:0003941">
    <property type="term" value="F:L-serine ammonia-lyase activity"/>
    <property type="evidence" value="ECO:0007669"/>
    <property type="project" value="InterPro"/>
</dbReference>
<dbReference type="Proteomes" id="UP000005839">
    <property type="component" value="Unassembled WGS sequence"/>
</dbReference>
<evidence type="ECO:0000259" key="1">
    <source>
        <dbReference type="Pfam" id="PF03315"/>
    </source>
</evidence>
<dbReference type="Pfam" id="PF03315">
    <property type="entry name" value="SDH_beta"/>
    <property type="match status" value="1"/>
</dbReference>
<accession>A9D891</accession>
<gene>
    <name evidence="2" type="ORF">KT99_06934</name>
</gene>
<organism evidence="2 3">
    <name type="scientific">Shewanella benthica KT99</name>
    <dbReference type="NCBI Taxonomy" id="314608"/>
    <lineage>
        <taxon>Bacteria</taxon>
        <taxon>Pseudomonadati</taxon>
        <taxon>Pseudomonadota</taxon>
        <taxon>Gammaproteobacteria</taxon>
        <taxon>Alteromonadales</taxon>
        <taxon>Shewanellaceae</taxon>
        <taxon>Shewanella</taxon>
    </lineage>
</organism>
<dbReference type="AlphaFoldDB" id="A9D891"/>